<evidence type="ECO:0000256" key="1">
    <source>
        <dbReference type="ARBA" id="ARBA00006484"/>
    </source>
</evidence>
<evidence type="ECO:0000256" key="3">
    <source>
        <dbReference type="ARBA" id="ARBA00023002"/>
    </source>
</evidence>
<dbReference type="SUPFAM" id="SSF51735">
    <property type="entry name" value="NAD(P)-binding Rossmann-fold domains"/>
    <property type="match status" value="1"/>
</dbReference>
<dbReference type="Pfam" id="PF13561">
    <property type="entry name" value="adh_short_C2"/>
    <property type="match status" value="1"/>
</dbReference>
<dbReference type="PANTHER" id="PTHR43963:SF6">
    <property type="entry name" value="CHAIN DEHYDROGENASE FAMILY PROTEIN, PUTATIVE (AFU_ORTHOLOGUE AFUA_3G15350)-RELATED"/>
    <property type="match status" value="1"/>
</dbReference>
<evidence type="ECO:0000313" key="6">
    <source>
        <dbReference type="Proteomes" id="UP000799764"/>
    </source>
</evidence>
<dbReference type="Gene3D" id="3.40.50.720">
    <property type="entry name" value="NAD(P)-binding Rossmann-like Domain"/>
    <property type="match status" value="1"/>
</dbReference>
<dbReference type="InterPro" id="IPR002347">
    <property type="entry name" value="SDR_fam"/>
</dbReference>
<keyword evidence="2" id="KW-0521">NADP</keyword>
<dbReference type="InterPro" id="IPR036291">
    <property type="entry name" value="NAD(P)-bd_dom_sf"/>
</dbReference>
<sequence length="274" mass="29140">MSSHKLVMVTGANRGIGRAICTTLLSHPALTSHSLTLYATSRQGSDLKLSASSSNQRTRYASLDITSSSSIENLISELDSLDQKVDILINNAGVNLDDDFSPSNARKTIDTNYRGTLAVCTAILPLLTPKTGRIVNLSSAGSSLDPFSPALAQRFRTLSSLDDLDVFMREYLDAVVAGKDAELGFPSRRSYGVSKAAVNALTAILARENAGHATINCCCPGWVDTDMGNLVGKPWKTPEQGARIPVRLAVGDVGVMIALGGLERARFRSGSVRA</sequence>
<dbReference type="EMBL" id="MU001493">
    <property type="protein sequence ID" value="KAF2450349.1"/>
    <property type="molecule type" value="Genomic_DNA"/>
</dbReference>
<reference evidence="5" key="1">
    <citation type="journal article" date="2020" name="Stud. Mycol.">
        <title>101 Dothideomycetes genomes: a test case for predicting lifestyles and emergence of pathogens.</title>
        <authorList>
            <person name="Haridas S."/>
            <person name="Albert R."/>
            <person name="Binder M."/>
            <person name="Bloem J."/>
            <person name="Labutti K."/>
            <person name="Salamov A."/>
            <person name="Andreopoulos B."/>
            <person name="Baker S."/>
            <person name="Barry K."/>
            <person name="Bills G."/>
            <person name="Bluhm B."/>
            <person name="Cannon C."/>
            <person name="Castanera R."/>
            <person name="Culley D."/>
            <person name="Daum C."/>
            <person name="Ezra D."/>
            <person name="Gonzalez J."/>
            <person name="Henrissat B."/>
            <person name="Kuo A."/>
            <person name="Liang C."/>
            <person name="Lipzen A."/>
            <person name="Lutzoni F."/>
            <person name="Magnuson J."/>
            <person name="Mondo S."/>
            <person name="Nolan M."/>
            <person name="Ohm R."/>
            <person name="Pangilinan J."/>
            <person name="Park H.-J."/>
            <person name="Ramirez L."/>
            <person name="Alfaro M."/>
            <person name="Sun H."/>
            <person name="Tritt A."/>
            <person name="Yoshinaga Y."/>
            <person name="Zwiers L.-H."/>
            <person name="Turgeon B."/>
            <person name="Goodwin S."/>
            <person name="Spatafora J."/>
            <person name="Crous P."/>
            <person name="Grigoriev I."/>
        </authorList>
    </citation>
    <scope>NUCLEOTIDE SEQUENCE</scope>
    <source>
        <strain evidence="5">CBS 690.94</strain>
    </source>
</reference>
<accession>A0A9P4UFS4</accession>
<comment type="caution">
    <text evidence="5">The sequence shown here is derived from an EMBL/GenBank/DDBJ whole genome shotgun (WGS) entry which is preliminary data.</text>
</comment>
<evidence type="ECO:0000256" key="4">
    <source>
        <dbReference type="RuleBase" id="RU000363"/>
    </source>
</evidence>
<dbReference type="PANTHER" id="PTHR43963">
    <property type="entry name" value="CARBONYL REDUCTASE 1-RELATED"/>
    <property type="match status" value="1"/>
</dbReference>
<keyword evidence="3" id="KW-0560">Oxidoreductase</keyword>
<protein>
    <submittedName>
        <fullName evidence="5">NAD(P)-binding protein</fullName>
    </submittedName>
</protein>
<dbReference type="PRINTS" id="PR00080">
    <property type="entry name" value="SDRFAMILY"/>
</dbReference>
<dbReference type="AlphaFoldDB" id="A0A9P4UFS4"/>
<name>A0A9P4UFS4_9PLEO</name>
<evidence type="ECO:0000256" key="2">
    <source>
        <dbReference type="ARBA" id="ARBA00022857"/>
    </source>
</evidence>
<keyword evidence="6" id="KW-1185">Reference proteome</keyword>
<evidence type="ECO:0000313" key="5">
    <source>
        <dbReference type="EMBL" id="KAF2450349.1"/>
    </source>
</evidence>
<comment type="similarity">
    <text evidence="1 4">Belongs to the short-chain dehydrogenases/reductases (SDR) family.</text>
</comment>
<dbReference type="OrthoDB" id="191139at2759"/>
<proteinExistence type="inferred from homology"/>
<dbReference type="GO" id="GO:0016491">
    <property type="term" value="F:oxidoreductase activity"/>
    <property type="evidence" value="ECO:0007669"/>
    <property type="project" value="UniProtKB-KW"/>
</dbReference>
<organism evidence="5 6">
    <name type="scientific">Karstenula rhodostoma CBS 690.94</name>
    <dbReference type="NCBI Taxonomy" id="1392251"/>
    <lineage>
        <taxon>Eukaryota</taxon>
        <taxon>Fungi</taxon>
        <taxon>Dikarya</taxon>
        <taxon>Ascomycota</taxon>
        <taxon>Pezizomycotina</taxon>
        <taxon>Dothideomycetes</taxon>
        <taxon>Pleosporomycetidae</taxon>
        <taxon>Pleosporales</taxon>
        <taxon>Massarineae</taxon>
        <taxon>Didymosphaeriaceae</taxon>
        <taxon>Karstenula</taxon>
    </lineage>
</organism>
<dbReference type="PRINTS" id="PR00081">
    <property type="entry name" value="GDHRDH"/>
</dbReference>
<dbReference type="Proteomes" id="UP000799764">
    <property type="component" value="Unassembled WGS sequence"/>
</dbReference>
<gene>
    <name evidence="5" type="ORF">P171DRAFT_502840</name>
</gene>
<dbReference type="Pfam" id="PF00106">
    <property type="entry name" value="adh_short"/>
    <property type="match status" value="1"/>
</dbReference>